<proteinExistence type="inferred from homology"/>
<name>A0ABV2M2M3_9FIRM</name>
<reference evidence="5 6" key="1">
    <citation type="submission" date="2024-06" db="EMBL/GenBank/DDBJ databases">
        <title>Genomic Encyclopedia of Type Strains, Phase IV (KMG-IV): sequencing the most valuable type-strain genomes for metagenomic binning, comparative biology and taxonomic classification.</title>
        <authorList>
            <person name="Goeker M."/>
        </authorList>
    </citation>
    <scope>NUCLEOTIDE SEQUENCE [LARGE SCALE GENOMIC DNA]</scope>
    <source>
        <strain evidence="5 6">DSM 29492</strain>
    </source>
</reference>
<evidence type="ECO:0000313" key="5">
    <source>
        <dbReference type="EMBL" id="MET3750641.1"/>
    </source>
</evidence>
<dbReference type="PANTHER" id="PTHR10357">
    <property type="entry name" value="ALPHA-AMYLASE FAMILY MEMBER"/>
    <property type="match status" value="1"/>
</dbReference>
<accession>A0ABV2M2M3</accession>
<dbReference type="Gene3D" id="2.60.40.1180">
    <property type="entry name" value="Golgi alpha-mannosidase II"/>
    <property type="match status" value="1"/>
</dbReference>
<dbReference type="CDD" id="cd11333">
    <property type="entry name" value="AmyAc_SI_OligoGlu_DGase"/>
    <property type="match status" value="1"/>
</dbReference>
<evidence type="ECO:0000256" key="3">
    <source>
        <dbReference type="ARBA" id="ARBA00023295"/>
    </source>
</evidence>
<comment type="similarity">
    <text evidence="1">Belongs to the glycosyl hydrolase 13 family.</text>
</comment>
<dbReference type="SUPFAM" id="SSF51445">
    <property type="entry name" value="(Trans)glycosidases"/>
    <property type="match status" value="1"/>
</dbReference>
<dbReference type="Pfam" id="PF00128">
    <property type="entry name" value="Alpha-amylase"/>
    <property type="match status" value="1"/>
</dbReference>
<dbReference type="SMART" id="SM00642">
    <property type="entry name" value="Aamy"/>
    <property type="match status" value="1"/>
</dbReference>
<evidence type="ECO:0000259" key="4">
    <source>
        <dbReference type="SMART" id="SM00642"/>
    </source>
</evidence>
<keyword evidence="6" id="KW-1185">Reference proteome</keyword>
<dbReference type="Proteomes" id="UP001549106">
    <property type="component" value="Unassembled WGS sequence"/>
</dbReference>
<protein>
    <submittedName>
        <fullName evidence="5">Oligo-1,6-glucosidase</fullName>
        <ecNumber evidence="5">3.2.1.10</ecNumber>
    </submittedName>
</protein>
<dbReference type="Gene3D" id="3.90.400.10">
    <property type="entry name" value="Oligo-1,6-glucosidase, Domain 2"/>
    <property type="match status" value="1"/>
</dbReference>
<dbReference type="Gene3D" id="3.20.20.80">
    <property type="entry name" value="Glycosidases"/>
    <property type="match status" value="1"/>
</dbReference>
<dbReference type="EMBL" id="JBEPMJ010000012">
    <property type="protein sequence ID" value="MET3750641.1"/>
    <property type="molecule type" value="Genomic_DNA"/>
</dbReference>
<dbReference type="SUPFAM" id="SSF51011">
    <property type="entry name" value="Glycosyl hydrolase domain"/>
    <property type="match status" value="1"/>
</dbReference>
<keyword evidence="3 5" id="KW-0326">Glycosidase</keyword>
<gene>
    <name evidence="5" type="ORF">ABID24_001893</name>
</gene>
<evidence type="ECO:0000256" key="2">
    <source>
        <dbReference type="ARBA" id="ARBA00022801"/>
    </source>
</evidence>
<organism evidence="5 6">
    <name type="scientific">Blautia caecimuris</name>
    <dbReference type="NCBI Taxonomy" id="1796615"/>
    <lineage>
        <taxon>Bacteria</taxon>
        <taxon>Bacillati</taxon>
        <taxon>Bacillota</taxon>
        <taxon>Clostridia</taxon>
        <taxon>Lachnospirales</taxon>
        <taxon>Lachnospiraceae</taxon>
        <taxon>Blautia</taxon>
    </lineage>
</organism>
<keyword evidence="2 5" id="KW-0378">Hydrolase</keyword>
<feature type="domain" description="Glycosyl hydrolase family 13 catalytic" evidence="4">
    <location>
        <begin position="13"/>
        <end position="419"/>
    </location>
</feature>
<dbReference type="RefSeq" id="WP_257464629.1">
    <property type="nucleotide sequence ID" value="NZ_JANJZT010000012.1"/>
</dbReference>
<comment type="caution">
    <text evidence="5">The sequence shown here is derived from an EMBL/GenBank/DDBJ whole genome shotgun (WGS) entry which is preliminary data.</text>
</comment>
<sequence length="555" mass="64166">MKRKWWHDKVAYQIYPKSFFDSNGDGIGDIPGIISKLDYLKELGVDIVWISPCYPSPMADQGYDISDYYNIHPAFGTLDDMDRLLTEARKKDMYILLDLVVNHCSDEHEWFEKACADPEGKYSNFFYIEDRKEGQLPCNWRSYFGGSVWEPLPGHPDKQYLHLFHKKQPDLNWENPDVREEVYKNINWWLDRGLSGFRIDAIINIKKKLPYKDYASDRADGLCTVDNMLAEARGVGEFLGEMRDRTFGPHEAFSVGEVFNEKDEELPDFIGDNGYFSSMFDFAPVVFGASSKGWYDRKAITPDDYKRCCFHSQKRVGDIGFLSNIIENHDEPRGVSHYIPEGEVSIYSKKMLAVMYFMLKGLPFIYQGQEIGMENMKFSSIDQIDDISTIDEYHVALNAGCTREEALKCISIYSRDNARTPMQWDCTENAGFTSGTPWLSVNPNYREINVKSQLNDPDSLLSFYKKLTALRKNPDYKETIVYGDLIPYLEDQHNLMAYFRKGEKTLLILGNFQTEPQDIPLPGQCKKVLLNNYPETDISENILHLKNYQAVILEL</sequence>
<dbReference type="InterPro" id="IPR006047">
    <property type="entry name" value="GH13_cat_dom"/>
</dbReference>
<dbReference type="Pfam" id="PF23915">
    <property type="entry name" value="SusG_C"/>
    <property type="match status" value="1"/>
</dbReference>
<evidence type="ECO:0000313" key="6">
    <source>
        <dbReference type="Proteomes" id="UP001549106"/>
    </source>
</evidence>
<dbReference type="InterPro" id="IPR045857">
    <property type="entry name" value="O16G_dom_2"/>
</dbReference>
<dbReference type="EC" id="3.2.1.10" evidence="5"/>
<evidence type="ECO:0000256" key="1">
    <source>
        <dbReference type="ARBA" id="ARBA00008061"/>
    </source>
</evidence>
<dbReference type="InterPro" id="IPR056300">
    <property type="entry name" value="SusG-like_C"/>
</dbReference>
<dbReference type="InterPro" id="IPR013780">
    <property type="entry name" value="Glyco_hydro_b"/>
</dbReference>
<dbReference type="GO" id="GO:0004574">
    <property type="term" value="F:oligo-1,6-glucosidase activity"/>
    <property type="evidence" value="ECO:0007669"/>
    <property type="project" value="UniProtKB-EC"/>
</dbReference>
<dbReference type="InterPro" id="IPR017853">
    <property type="entry name" value="GH"/>
</dbReference>
<dbReference type="PANTHER" id="PTHR10357:SF179">
    <property type="entry name" value="NEUTRAL AND BASIC AMINO ACID TRANSPORT PROTEIN RBAT"/>
    <property type="match status" value="1"/>
</dbReference>